<dbReference type="PROSITE" id="PS50110">
    <property type="entry name" value="RESPONSE_REGULATORY"/>
    <property type="match status" value="1"/>
</dbReference>
<dbReference type="Pfam" id="PF00072">
    <property type="entry name" value="Response_reg"/>
    <property type="match status" value="1"/>
</dbReference>
<dbReference type="SMART" id="SM00448">
    <property type="entry name" value="REC"/>
    <property type="match status" value="1"/>
</dbReference>
<dbReference type="OrthoDB" id="582170at2"/>
<evidence type="ECO:0000256" key="1">
    <source>
        <dbReference type="ARBA" id="ARBA00022553"/>
    </source>
</evidence>
<keyword evidence="5" id="KW-1185">Reference proteome</keyword>
<dbReference type="GO" id="GO:0000160">
    <property type="term" value="P:phosphorelay signal transduction system"/>
    <property type="evidence" value="ECO:0007669"/>
    <property type="project" value="InterPro"/>
</dbReference>
<dbReference type="AlphaFoldDB" id="A0A2S6MX00"/>
<evidence type="ECO:0000313" key="5">
    <source>
        <dbReference type="Proteomes" id="UP000239724"/>
    </source>
</evidence>
<keyword evidence="1 2" id="KW-0597">Phosphoprotein</keyword>
<organism evidence="4 5">
    <name type="scientific">Rhodopila globiformis</name>
    <name type="common">Rhodopseudomonas globiformis</name>
    <dbReference type="NCBI Taxonomy" id="1071"/>
    <lineage>
        <taxon>Bacteria</taxon>
        <taxon>Pseudomonadati</taxon>
        <taxon>Pseudomonadota</taxon>
        <taxon>Alphaproteobacteria</taxon>
        <taxon>Acetobacterales</taxon>
        <taxon>Acetobacteraceae</taxon>
        <taxon>Rhodopila</taxon>
    </lineage>
</organism>
<dbReference type="SUPFAM" id="SSF52172">
    <property type="entry name" value="CheY-like"/>
    <property type="match status" value="1"/>
</dbReference>
<evidence type="ECO:0000259" key="3">
    <source>
        <dbReference type="PROSITE" id="PS50110"/>
    </source>
</evidence>
<reference evidence="4 5" key="1">
    <citation type="journal article" date="2018" name="Arch. Microbiol.">
        <title>New insights into the metabolic potential of the phototrophic purple bacterium Rhodopila globiformis DSM 161(T) from its draft genome sequence and evidence for a vanadium-dependent nitrogenase.</title>
        <authorList>
            <person name="Imhoff J.F."/>
            <person name="Rahn T."/>
            <person name="Kunzel S."/>
            <person name="Neulinger S.C."/>
        </authorList>
    </citation>
    <scope>NUCLEOTIDE SEQUENCE [LARGE SCALE GENOMIC DNA]</scope>
    <source>
        <strain evidence="4 5">DSM 161</strain>
    </source>
</reference>
<evidence type="ECO:0000313" key="4">
    <source>
        <dbReference type="EMBL" id="PPQ26893.1"/>
    </source>
</evidence>
<dbReference type="PANTHER" id="PTHR44591">
    <property type="entry name" value="STRESS RESPONSE REGULATOR PROTEIN 1"/>
    <property type="match status" value="1"/>
</dbReference>
<feature type="modified residue" description="4-aspartylphosphate" evidence="2">
    <location>
        <position position="49"/>
    </location>
</feature>
<dbReference type="InterPro" id="IPR001789">
    <property type="entry name" value="Sig_transdc_resp-reg_receiver"/>
</dbReference>
<evidence type="ECO:0000256" key="2">
    <source>
        <dbReference type="PROSITE-ProRule" id="PRU00169"/>
    </source>
</evidence>
<feature type="domain" description="Response regulatory" evidence="3">
    <location>
        <begin position="1"/>
        <end position="109"/>
    </location>
</feature>
<dbReference type="PANTHER" id="PTHR44591:SF24">
    <property type="entry name" value="PROTEIN-GLUTAMATE METHYLESTERASE_PROTEIN-GLUTAMINE GLUTAMINASE 1"/>
    <property type="match status" value="1"/>
</dbReference>
<gene>
    <name evidence="4" type="ORF">CCS01_28835</name>
</gene>
<dbReference type="EMBL" id="NHRY01000264">
    <property type="protein sequence ID" value="PPQ26893.1"/>
    <property type="molecule type" value="Genomic_DNA"/>
</dbReference>
<dbReference type="Gene3D" id="3.40.50.2300">
    <property type="match status" value="1"/>
</dbReference>
<dbReference type="Proteomes" id="UP000239724">
    <property type="component" value="Unassembled WGS sequence"/>
</dbReference>
<name>A0A2S6MX00_RHOGL</name>
<accession>A0A2S6MX00</accession>
<dbReference type="InterPro" id="IPR011006">
    <property type="entry name" value="CheY-like_superfamily"/>
</dbReference>
<proteinExistence type="predicted"/>
<protein>
    <recommendedName>
        <fullName evidence="3">Response regulatory domain-containing protein</fullName>
    </recommendedName>
</protein>
<comment type="caution">
    <text evidence="4">The sequence shown here is derived from an EMBL/GenBank/DDBJ whole genome shotgun (WGS) entry which is preliminary data.</text>
</comment>
<sequence length="112" mass="11533">MLVEDEDLIAMLEEEFLVDLGCEVAGTAARLDDALAMAHTLEADVAVLDVNLNGALSYPVAEALRTRGIAFIFATGYGVAGLPGTLAGTPVLSKPFTAAQLGDALRATLGTL</sequence>
<dbReference type="InterPro" id="IPR050595">
    <property type="entry name" value="Bact_response_regulator"/>
</dbReference>